<dbReference type="InterPro" id="IPR007278">
    <property type="entry name" value="DUF397"/>
</dbReference>
<evidence type="ECO:0000313" key="3">
    <source>
        <dbReference type="EMBL" id="MFC5722008.1"/>
    </source>
</evidence>
<reference evidence="4" key="1">
    <citation type="journal article" date="2019" name="Int. J. Syst. Evol. Microbiol.">
        <title>The Global Catalogue of Microorganisms (GCM) 10K type strain sequencing project: providing services to taxonomists for standard genome sequencing and annotation.</title>
        <authorList>
            <consortium name="The Broad Institute Genomics Platform"/>
            <consortium name="The Broad Institute Genome Sequencing Center for Infectious Disease"/>
            <person name="Wu L."/>
            <person name="Ma J."/>
        </authorList>
    </citation>
    <scope>NUCLEOTIDE SEQUENCE [LARGE SCALE GENOMIC DNA]</scope>
    <source>
        <strain evidence="4">CGMCC 4.7304</strain>
    </source>
</reference>
<gene>
    <name evidence="3" type="ORF">ACFP1Z_17715</name>
</gene>
<feature type="region of interest" description="Disordered" evidence="1">
    <location>
        <begin position="1"/>
        <end position="29"/>
    </location>
</feature>
<keyword evidence="4" id="KW-1185">Reference proteome</keyword>
<dbReference type="Proteomes" id="UP001596083">
    <property type="component" value="Unassembled WGS sequence"/>
</dbReference>
<organism evidence="3 4">
    <name type="scientific">Streptomyces gamaensis</name>
    <dbReference type="NCBI Taxonomy" id="1763542"/>
    <lineage>
        <taxon>Bacteria</taxon>
        <taxon>Bacillati</taxon>
        <taxon>Actinomycetota</taxon>
        <taxon>Actinomycetes</taxon>
        <taxon>Kitasatosporales</taxon>
        <taxon>Streptomycetaceae</taxon>
        <taxon>Streptomyces</taxon>
    </lineage>
</organism>
<sequence length="98" mass="10590">MKQRSRTSGRWRSTKRTRGASSPKWQGAMKDSTADLIHAAWNKSSHSNGEGACVEVASGVSDVVPVRDSKHPSGPVLTFSAASWSSFVTDVKETKRSV</sequence>
<comment type="caution">
    <text evidence="3">The sequence shown here is derived from an EMBL/GenBank/DDBJ whole genome shotgun (WGS) entry which is preliminary data.</text>
</comment>
<dbReference type="EMBL" id="JBHSPB010000010">
    <property type="protein sequence ID" value="MFC5722008.1"/>
    <property type="molecule type" value="Genomic_DNA"/>
</dbReference>
<feature type="compositionally biased region" description="Basic residues" evidence="1">
    <location>
        <begin position="1"/>
        <end position="18"/>
    </location>
</feature>
<dbReference type="RefSeq" id="WP_390317370.1">
    <property type="nucleotide sequence ID" value="NZ_JBHSPB010000010.1"/>
</dbReference>
<evidence type="ECO:0000256" key="1">
    <source>
        <dbReference type="SAM" id="MobiDB-lite"/>
    </source>
</evidence>
<evidence type="ECO:0000259" key="2">
    <source>
        <dbReference type="Pfam" id="PF04149"/>
    </source>
</evidence>
<feature type="domain" description="DUF397" evidence="2">
    <location>
        <begin position="39"/>
        <end position="92"/>
    </location>
</feature>
<protein>
    <submittedName>
        <fullName evidence="3">DUF397 domain-containing protein</fullName>
    </submittedName>
</protein>
<name>A0ABW0Z235_9ACTN</name>
<accession>A0ABW0Z235</accession>
<evidence type="ECO:0000313" key="4">
    <source>
        <dbReference type="Proteomes" id="UP001596083"/>
    </source>
</evidence>
<dbReference type="Pfam" id="PF04149">
    <property type="entry name" value="DUF397"/>
    <property type="match status" value="1"/>
</dbReference>
<proteinExistence type="predicted"/>